<dbReference type="SUPFAM" id="SSF81442">
    <property type="entry name" value="Cytochrome c oxidase subunit I-like"/>
    <property type="match status" value="1"/>
</dbReference>
<evidence type="ECO:0000313" key="9">
    <source>
        <dbReference type="EMBL" id="MTD96201.1"/>
    </source>
</evidence>
<dbReference type="GO" id="GO:0004129">
    <property type="term" value="F:cytochrome-c oxidase activity"/>
    <property type="evidence" value="ECO:0007669"/>
    <property type="project" value="InterPro"/>
</dbReference>
<dbReference type="AlphaFoldDB" id="A0A6I3KU40"/>
<keyword evidence="4 7" id="KW-1133">Transmembrane helix</keyword>
<sequence>MTDIAPGAVDFVPPAEVGEAELYHPKSWVTKYVFSQDAKVIAIQYSFTALGIGLVALVLSWVMRLQLGFPHVFQLIDPADYYQFITMHGMIMVIYLLTALFLGGFGNYLIPLMVGARDMVFPYVNMLSYWLYLLAVLVLVGSFFMPGGPTGAGWTLYPPQAILSGTPGYEWGIIFMLVSLAIFIVGFTMGGLNYVVTVLQGRTRGMTLMRMPLTIWGIFMATVLALLAFPALFVGAVMMLLDRTLGTSFFMPSIVEMGGHLEYGGGSPILFQHLFWFFGHPEVYIVALPAFGIVSDLISCHARKNIFGYRMMVWALVAIGALSFVVWAHHMYVSGMNPYFGFFFATTTLIIAIPTAIKVYNWILTLWRGDIHLTPPMLFALGFIVTFVNGGITGLFLGNAVVDVPLSDTMFVVAHFHMVMGVAPIFVIFGAIYHWYPLITGRMLNETMGKVHFWVSFLGAYAIFFPMHYLGFLGVPRRYFEMGDVAIYPPSAATLNEFITVAALTVGAAQILFLYNLVWSYFNGQRAQHNPWHATSLEWQTAQLPPGHGNFGKELPVVYRWAYDYSVPGVVEDYIPQNLPPNEIKYVDQKAGVHEGVGA</sequence>
<dbReference type="PRINTS" id="PR01165">
    <property type="entry name" value="CYCOXIDASEI"/>
</dbReference>
<feature type="transmembrane region" description="Helical" evidence="7">
    <location>
        <begin position="40"/>
        <end position="62"/>
    </location>
</feature>
<keyword evidence="3 6" id="KW-0812">Transmembrane</keyword>
<dbReference type="GO" id="GO:0020037">
    <property type="term" value="F:heme binding"/>
    <property type="evidence" value="ECO:0007669"/>
    <property type="project" value="InterPro"/>
</dbReference>
<evidence type="ECO:0000256" key="2">
    <source>
        <dbReference type="ARBA" id="ARBA00022660"/>
    </source>
</evidence>
<dbReference type="InterPro" id="IPR036927">
    <property type="entry name" value="Cyt_c_oxase-like_su1_sf"/>
</dbReference>
<dbReference type="PROSITE" id="PS50855">
    <property type="entry name" value="COX1"/>
    <property type="match status" value="1"/>
</dbReference>
<organism evidence="9 10">
    <name type="scientific">Hyphomicrobium album</name>
    <dbReference type="NCBI Taxonomy" id="2665159"/>
    <lineage>
        <taxon>Bacteria</taxon>
        <taxon>Pseudomonadati</taxon>
        <taxon>Pseudomonadota</taxon>
        <taxon>Alphaproteobacteria</taxon>
        <taxon>Hyphomicrobiales</taxon>
        <taxon>Hyphomicrobiaceae</taxon>
        <taxon>Hyphomicrobium</taxon>
    </lineage>
</organism>
<feature type="transmembrane region" description="Helical" evidence="7">
    <location>
        <begin position="82"/>
        <end position="109"/>
    </location>
</feature>
<keyword evidence="6" id="KW-0349">Heme</keyword>
<dbReference type="GO" id="GO:0015990">
    <property type="term" value="P:electron transport coupled proton transport"/>
    <property type="evidence" value="ECO:0007669"/>
    <property type="project" value="TreeGrafter"/>
</dbReference>
<feature type="transmembrane region" description="Helical" evidence="7">
    <location>
        <begin position="283"/>
        <end position="300"/>
    </location>
</feature>
<keyword evidence="10" id="KW-1185">Reference proteome</keyword>
<keyword evidence="6" id="KW-0249">Electron transport</keyword>
<evidence type="ECO:0000256" key="3">
    <source>
        <dbReference type="ARBA" id="ARBA00022692"/>
    </source>
</evidence>
<dbReference type="RefSeq" id="WP_154740650.1">
    <property type="nucleotide sequence ID" value="NZ_WMBQ01000002.1"/>
</dbReference>
<evidence type="ECO:0000256" key="4">
    <source>
        <dbReference type="ARBA" id="ARBA00022989"/>
    </source>
</evidence>
<dbReference type="InterPro" id="IPR023615">
    <property type="entry name" value="Cyt_c_Oxase_su1_BS"/>
</dbReference>
<evidence type="ECO:0000256" key="7">
    <source>
        <dbReference type="SAM" id="Phobius"/>
    </source>
</evidence>
<feature type="transmembrane region" description="Helical" evidence="7">
    <location>
        <begin position="213"/>
        <end position="241"/>
    </location>
</feature>
<protein>
    <submittedName>
        <fullName evidence="9">Cytochrome c oxidase subunit I</fullName>
    </submittedName>
</protein>
<dbReference type="Gene3D" id="1.20.210.10">
    <property type="entry name" value="Cytochrome c oxidase-like, subunit I domain"/>
    <property type="match status" value="1"/>
</dbReference>
<keyword evidence="2 6" id="KW-0679">Respiratory chain</keyword>
<keyword evidence="6" id="KW-0408">Iron</keyword>
<feature type="transmembrane region" description="Helical" evidence="7">
    <location>
        <begin position="339"/>
        <end position="357"/>
    </location>
</feature>
<comment type="caution">
    <text evidence="9">The sequence shown here is derived from an EMBL/GenBank/DDBJ whole genome shotgun (WGS) entry which is preliminary data.</text>
</comment>
<keyword evidence="6" id="KW-0479">Metal-binding</keyword>
<feature type="transmembrane region" description="Helical" evidence="7">
    <location>
        <begin position="129"/>
        <end position="148"/>
    </location>
</feature>
<dbReference type="GO" id="GO:0022904">
    <property type="term" value="P:respiratory electron transport chain"/>
    <property type="evidence" value="ECO:0007669"/>
    <property type="project" value="TreeGrafter"/>
</dbReference>
<name>A0A6I3KU40_9HYPH</name>
<reference evidence="9 10" key="1">
    <citation type="submission" date="2019-11" db="EMBL/GenBank/DDBJ databases">
        <title>Identification of a novel strain.</title>
        <authorList>
            <person name="Xu Q."/>
            <person name="Wang G."/>
        </authorList>
    </citation>
    <scope>NUCLEOTIDE SEQUENCE [LARGE SCALE GENOMIC DNA]</scope>
    <source>
        <strain evidence="10">xq</strain>
    </source>
</reference>
<dbReference type="Proteomes" id="UP000440694">
    <property type="component" value="Unassembled WGS sequence"/>
</dbReference>
<proteinExistence type="inferred from homology"/>
<feature type="transmembrane region" description="Helical" evidence="7">
    <location>
        <begin position="312"/>
        <end position="333"/>
    </location>
</feature>
<dbReference type="EMBL" id="WMBQ01000002">
    <property type="protein sequence ID" value="MTD96201.1"/>
    <property type="molecule type" value="Genomic_DNA"/>
</dbReference>
<dbReference type="GO" id="GO:0009060">
    <property type="term" value="P:aerobic respiration"/>
    <property type="evidence" value="ECO:0007669"/>
    <property type="project" value="InterPro"/>
</dbReference>
<dbReference type="PANTHER" id="PTHR10422">
    <property type="entry name" value="CYTOCHROME C OXIDASE SUBUNIT 1"/>
    <property type="match status" value="1"/>
</dbReference>
<feature type="transmembrane region" description="Helical" evidence="7">
    <location>
        <begin position="168"/>
        <end position="192"/>
    </location>
</feature>
<evidence type="ECO:0000256" key="5">
    <source>
        <dbReference type="ARBA" id="ARBA00023136"/>
    </source>
</evidence>
<keyword evidence="6" id="KW-0813">Transport</keyword>
<comment type="similarity">
    <text evidence="6">Belongs to the heme-copper respiratory oxidase family.</text>
</comment>
<feature type="domain" description="Cytochrome oxidase subunit I profile" evidence="8">
    <location>
        <begin position="28"/>
        <end position="559"/>
    </location>
</feature>
<dbReference type="InterPro" id="IPR000883">
    <property type="entry name" value="Cyt_C_Oxase_1"/>
</dbReference>
<keyword evidence="5 7" id="KW-0472">Membrane</keyword>
<dbReference type="CDD" id="cd00919">
    <property type="entry name" value="Heme_Cu_Oxidase_I"/>
    <property type="match status" value="1"/>
</dbReference>
<feature type="transmembrane region" description="Helical" evidence="7">
    <location>
        <begin position="498"/>
        <end position="518"/>
    </location>
</feature>
<comment type="subcellular location">
    <subcellularLocation>
        <location evidence="1">Membrane</location>
        <topology evidence="1">Multi-pass membrane protein</topology>
    </subcellularLocation>
</comment>
<dbReference type="InterPro" id="IPR023616">
    <property type="entry name" value="Cyt_c_oxase-like_su1_dom"/>
</dbReference>
<evidence type="ECO:0000259" key="8">
    <source>
        <dbReference type="PROSITE" id="PS50855"/>
    </source>
</evidence>
<accession>A0A6I3KU40</accession>
<gene>
    <name evidence="9" type="ORF">GIW81_17825</name>
</gene>
<feature type="transmembrane region" description="Helical" evidence="7">
    <location>
        <begin position="414"/>
        <end position="439"/>
    </location>
</feature>
<dbReference type="PROSITE" id="PS00077">
    <property type="entry name" value="COX1_CUB"/>
    <property type="match status" value="1"/>
</dbReference>
<evidence type="ECO:0000313" key="10">
    <source>
        <dbReference type="Proteomes" id="UP000440694"/>
    </source>
</evidence>
<feature type="transmembrane region" description="Helical" evidence="7">
    <location>
        <begin position="378"/>
        <end position="402"/>
    </location>
</feature>
<dbReference type="GO" id="GO:0016020">
    <property type="term" value="C:membrane"/>
    <property type="evidence" value="ECO:0007669"/>
    <property type="project" value="UniProtKB-SubCell"/>
</dbReference>
<feature type="transmembrane region" description="Helical" evidence="7">
    <location>
        <begin position="451"/>
        <end position="472"/>
    </location>
</feature>
<evidence type="ECO:0000256" key="6">
    <source>
        <dbReference type="RuleBase" id="RU000370"/>
    </source>
</evidence>
<evidence type="ECO:0000256" key="1">
    <source>
        <dbReference type="ARBA" id="ARBA00004141"/>
    </source>
</evidence>
<dbReference type="PANTHER" id="PTHR10422:SF18">
    <property type="entry name" value="CYTOCHROME C OXIDASE SUBUNIT 1"/>
    <property type="match status" value="1"/>
</dbReference>
<dbReference type="Pfam" id="PF00115">
    <property type="entry name" value="COX1"/>
    <property type="match status" value="1"/>
</dbReference>